<feature type="transmembrane region" description="Helical" evidence="8">
    <location>
        <begin position="63"/>
        <end position="83"/>
    </location>
</feature>
<dbReference type="AlphaFoldDB" id="A0A174LW70"/>
<keyword evidence="4 8" id="KW-0812">Transmembrane</keyword>
<dbReference type="InterPro" id="IPR050448">
    <property type="entry name" value="OpgB/LTA_synthase_biosynth"/>
</dbReference>
<name>A0A174LW70_9ACTN</name>
<dbReference type="PANTHER" id="PTHR47371:SF3">
    <property type="entry name" value="PHOSPHOGLYCEROL TRANSFERASE I"/>
    <property type="match status" value="1"/>
</dbReference>
<proteinExistence type="predicted"/>
<dbReference type="RefSeq" id="WP_055252296.1">
    <property type="nucleotide sequence ID" value="NZ_CABIXX010000029.1"/>
</dbReference>
<evidence type="ECO:0000259" key="9">
    <source>
        <dbReference type="Pfam" id="PF00884"/>
    </source>
</evidence>
<feature type="transmembrane region" description="Helical" evidence="8">
    <location>
        <begin position="38"/>
        <end position="57"/>
    </location>
</feature>
<dbReference type="InterPro" id="IPR017850">
    <property type="entry name" value="Alkaline_phosphatase_core_sf"/>
</dbReference>
<evidence type="ECO:0000256" key="8">
    <source>
        <dbReference type="SAM" id="Phobius"/>
    </source>
</evidence>
<comment type="subcellular location">
    <subcellularLocation>
        <location evidence="1">Cell membrane</location>
        <topology evidence="1">Multi-pass membrane protein</topology>
    </subcellularLocation>
</comment>
<organism evidence="10 11">
    <name type="scientific">Collinsella aerofaciens</name>
    <dbReference type="NCBI Taxonomy" id="74426"/>
    <lineage>
        <taxon>Bacteria</taxon>
        <taxon>Bacillati</taxon>
        <taxon>Actinomycetota</taxon>
        <taxon>Coriobacteriia</taxon>
        <taxon>Coriobacteriales</taxon>
        <taxon>Coriobacteriaceae</taxon>
        <taxon>Collinsella</taxon>
    </lineage>
</organism>
<feature type="transmembrane region" description="Helical" evidence="8">
    <location>
        <begin position="117"/>
        <end position="134"/>
    </location>
</feature>
<dbReference type="GO" id="GO:0005886">
    <property type="term" value="C:plasma membrane"/>
    <property type="evidence" value="ECO:0007669"/>
    <property type="project" value="UniProtKB-SubCell"/>
</dbReference>
<evidence type="ECO:0000313" key="11">
    <source>
        <dbReference type="Proteomes" id="UP000095454"/>
    </source>
</evidence>
<dbReference type="Gene3D" id="3.40.720.10">
    <property type="entry name" value="Alkaline Phosphatase, subunit A"/>
    <property type="match status" value="1"/>
</dbReference>
<evidence type="ECO:0000256" key="7">
    <source>
        <dbReference type="SAM" id="MobiDB-lite"/>
    </source>
</evidence>
<evidence type="ECO:0000256" key="2">
    <source>
        <dbReference type="ARBA" id="ARBA00004936"/>
    </source>
</evidence>
<gene>
    <name evidence="10" type="primary">ltaS1</name>
    <name evidence="10" type="ORF">ERS852514_01528</name>
</gene>
<dbReference type="SUPFAM" id="SSF53649">
    <property type="entry name" value="Alkaline phosphatase-like"/>
    <property type="match status" value="1"/>
</dbReference>
<dbReference type="CDD" id="cd16015">
    <property type="entry name" value="LTA_synthase"/>
    <property type="match status" value="1"/>
</dbReference>
<evidence type="ECO:0000256" key="5">
    <source>
        <dbReference type="ARBA" id="ARBA00022989"/>
    </source>
</evidence>
<dbReference type="Pfam" id="PF00884">
    <property type="entry name" value="Sulfatase"/>
    <property type="match status" value="1"/>
</dbReference>
<feature type="region of interest" description="Disordered" evidence="7">
    <location>
        <begin position="163"/>
        <end position="188"/>
    </location>
</feature>
<sequence>MTDHPYPRTLATIGGASICSMLALELPSNHELWKMRPGPALLELLLIFCFLCLLFYLPHRRKTPAIAGIAALASIGITEYFVITFKSMPIQPGDLFALSTAATVAGSYTYELSTFCFMGLAAATLGIALIVLIPRDACGRPPRRASETSPEPIDHAMSASLKLKDPKASAATEGTSTAPREHPVATKSKLPLSVDRRTALVAGAVLGAQAFISYYDTLGIKLHTWKPLESYYSQGFLPTFISSAQKMVPPKPKHYKSGEASAIIKRLAARWNAGTNGIADPSRAAAVEQFDQLKPSIICIMNESFADLSIFNELGCGYKGPERFKAIDNALLQGVSYMSAFGAGTCNSEFEFLTGHSMAFLGAGVYPFMTYNLAPSENLARQFKRLGYRTVAMHPNHATNWNRENVFADMGFDEFLSIEDFAGAPELCRKVTDAATYDKCLEVLKQSDQPIFIHDVTMQNHSAYDTGLVPTDQQLHLAVEGVSDKVITWTNEYCSLMEASDAAFAAFLEKLRDLDRPVVVVMYGDHQPFFTDRYNDLYFTDEDDAAHTERIWQTRYVVWANYDVAGNAQTSGELNTSINNVGALALNAIGAPLTAYQRARLQNRAHMPAINVVGAQDAHGVWYTAEAKNVPAKTANARDRLDRMQYRKLFDHEGSVFATHKQAAANETDPNAAPGA</sequence>
<protein>
    <submittedName>
        <fullName evidence="10">Lipoteichoic acid synthase 1</fullName>
    </submittedName>
</protein>
<keyword evidence="6 8" id="KW-0472">Membrane</keyword>
<feature type="domain" description="Sulfatase N-terminal" evidence="9">
    <location>
        <begin position="296"/>
        <end position="569"/>
    </location>
</feature>
<keyword evidence="5 8" id="KW-1133">Transmembrane helix</keyword>
<evidence type="ECO:0000256" key="1">
    <source>
        <dbReference type="ARBA" id="ARBA00004651"/>
    </source>
</evidence>
<comment type="pathway">
    <text evidence="2">Cell wall biogenesis; lipoteichoic acid biosynthesis.</text>
</comment>
<evidence type="ECO:0000256" key="4">
    <source>
        <dbReference type="ARBA" id="ARBA00022692"/>
    </source>
</evidence>
<evidence type="ECO:0000256" key="3">
    <source>
        <dbReference type="ARBA" id="ARBA00022475"/>
    </source>
</evidence>
<reference evidence="10 11" key="1">
    <citation type="submission" date="2015-09" db="EMBL/GenBank/DDBJ databases">
        <authorList>
            <consortium name="Pathogen Informatics"/>
        </authorList>
    </citation>
    <scope>NUCLEOTIDE SEQUENCE [LARGE SCALE GENOMIC DNA]</scope>
    <source>
        <strain evidence="10 11">2789STDY5834902</strain>
    </source>
</reference>
<evidence type="ECO:0000256" key="6">
    <source>
        <dbReference type="ARBA" id="ARBA00023136"/>
    </source>
</evidence>
<dbReference type="PANTHER" id="PTHR47371">
    <property type="entry name" value="LIPOTEICHOIC ACID SYNTHASE"/>
    <property type="match status" value="1"/>
</dbReference>
<keyword evidence="3" id="KW-1003">Cell membrane</keyword>
<dbReference type="Proteomes" id="UP000095454">
    <property type="component" value="Unassembled WGS sequence"/>
</dbReference>
<accession>A0A174LW70</accession>
<dbReference type="InterPro" id="IPR000917">
    <property type="entry name" value="Sulfatase_N"/>
</dbReference>
<evidence type="ECO:0000313" key="10">
    <source>
        <dbReference type="EMBL" id="CUP25975.1"/>
    </source>
</evidence>
<dbReference type="EMBL" id="CZAQ01000029">
    <property type="protein sequence ID" value="CUP25975.1"/>
    <property type="molecule type" value="Genomic_DNA"/>
</dbReference>